<feature type="compositionally biased region" description="Polar residues" evidence="2">
    <location>
        <begin position="117"/>
        <end position="134"/>
    </location>
</feature>
<feature type="coiled-coil region" evidence="1">
    <location>
        <begin position="223"/>
        <end position="391"/>
    </location>
</feature>
<feature type="region of interest" description="Disordered" evidence="2">
    <location>
        <begin position="192"/>
        <end position="222"/>
    </location>
</feature>
<feature type="compositionally biased region" description="Polar residues" evidence="2">
    <location>
        <begin position="576"/>
        <end position="585"/>
    </location>
</feature>
<dbReference type="AlphaFoldDB" id="A0AAV6VL01"/>
<evidence type="ECO:0000256" key="2">
    <source>
        <dbReference type="SAM" id="MobiDB-lite"/>
    </source>
</evidence>
<feature type="region of interest" description="Disordered" evidence="2">
    <location>
        <begin position="473"/>
        <end position="498"/>
    </location>
</feature>
<feature type="compositionally biased region" description="Low complexity" evidence="2">
    <location>
        <begin position="25"/>
        <end position="35"/>
    </location>
</feature>
<feature type="compositionally biased region" description="Polar residues" evidence="2">
    <location>
        <begin position="195"/>
        <end position="222"/>
    </location>
</feature>
<name>A0AAV6VL01_9ARAC</name>
<keyword evidence="1" id="KW-0175">Coiled coil</keyword>
<feature type="region of interest" description="Disordered" evidence="2">
    <location>
        <begin position="117"/>
        <end position="146"/>
    </location>
</feature>
<organism evidence="3 4">
    <name type="scientific">Oedothorax gibbosus</name>
    <dbReference type="NCBI Taxonomy" id="931172"/>
    <lineage>
        <taxon>Eukaryota</taxon>
        <taxon>Metazoa</taxon>
        <taxon>Ecdysozoa</taxon>
        <taxon>Arthropoda</taxon>
        <taxon>Chelicerata</taxon>
        <taxon>Arachnida</taxon>
        <taxon>Araneae</taxon>
        <taxon>Araneomorphae</taxon>
        <taxon>Entelegynae</taxon>
        <taxon>Araneoidea</taxon>
        <taxon>Linyphiidae</taxon>
        <taxon>Erigoninae</taxon>
        <taxon>Oedothorax</taxon>
    </lineage>
</organism>
<proteinExistence type="predicted"/>
<feature type="compositionally biased region" description="Low complexity" evidence="2">
    <location>
        <begin position="1"/>
        <end position="11"/>
    </location>
</feature>
<evidence type="ECO:0000313" key="4">
    <source>
        <dbReference type="Proteomes" id="UP000827092"/>
    </source>
</evidence>
<comment type="caution">
    <text evidence="3">The sequence shown here is derived from an EMBL/GenBank/DDBJ whole genome shotgun (WGS) entry which is preliminary data.</text>
</comment>
<dbReference type="EMBL" id="JAFNEN010000067">
    <property type="protein sequence ID" value="KAG8196584.1"/>
    <property type="molecule type" value="Genomic_DNA"/>
</dbReference>
<dbReference type="Proteomes" id="UP000827092">
    <property type="component" value="Unassembled WGS sequence"/>
</dbReference>
<keyword evidence="4" id="KW-1185">Reference proteome</keyword>
<reference evidence="3 4" key="1">
    <citation type="journal article" date="2022" name="Nat. Ecol. Evol.">
        <title>A masculinizing supergene underlies an exaggerated male reproductive morph in a spider.</title>
        <authorList>
            <person name="Hendrickx F."/>
            <person name="De Corte Z."/>
            <person name="Sonet G."/>
            <person name="Van Belleghem S.M."/>
            <person name="Kostlbacher S."/>
            <person name="Vangestel C."/>
        </authorList>
    </citation>
    <scope>NUCLEOTIDE SEQUENCE [LARGE SCALE GENOMIC DNA]</scope>
    <source>
        <strain evidence="3">W744_W776</strain>
    </source>
</reference>
<gene>
    <name evidence="3" type="ORF">JTE90_014145</name>
</gene>
<evidence type="ECO:0000256" key="1">
    <source>
        <dbReference type="SAM" id="Coils"/>
    </source>
</evidence>
<feature type="compositionally biased region" description="Low complexity" evidence="2">
    <location>
        <begin position="58"/>
        <end position="70"/>
    </location>
</feature>
<feature type="region of interest" description="Disordered" evidence="2">
    <location>
        <begin position="1"/>
        <end position="98"/>
    </location>
</feature>
<evidence type="ECO:0000313" key="3">
    <source>
        <dbReference type="EMBL" id="KAG8196584.1"/>
    </source>
</evidence>
<sequence length="892" mass="99836">MPGNQSPAPALSAPPVPPKGSNLVRSKSLRLSSSRPKPEPGTSTLTRHGSIRVPRIQATTTKPPFTTFKKPALKPKPSFCSSRSSDNFENNVKSRSTMDLDKKSSFVTSKCVDGLVSNNGSDSHPMQSESPTSLHSDKSHSQDTSSWCAPDLVSHLRRLTEEHEKLQVEHARLRMQLLEIMSYCPVSNLRRDQQHLSQSDSHLASIPENSQDSSTPVEDQSQAQAQEILVQNYRKEVLQLQEENRKLQRKYWEQVLNSELVEDESCNGASQQIVDLIDKLDAKEKELLDATGKVQELDNHLAGTNLELQQCHDALQDQQRMLDETITQRDEMSKQLREYRRALSEAKETIDFMQIERATIAESFQETEQSLQLTKAEMVREQNKSNELMDRARKLYAKVKDKNLQVQLLRAELDRTQGSCRDMLLSQGAELTMLSMHMSQMSMTVHSMLTSAAEFAATELSLQKEMLEEVMADLDSEGEKSDSSPKENGLLKSDSLIPHSLESSQVNSLSNDKYSDTHKSLPDIFSCEPISPLHSSASSENERPPSLVQSMVRAFEQTAKSPDPKSLKPLPLKSSEQNSDSVKSSIENLSSINGDLSHISSPSKDSSPVVHSLFKPVGMATAFRPVRQQSLESDIPLLESVPFKEEKRNSLEAQLTQLDCLIKKVGKVIELTQEKFSDKLKSLSEEKGSIQEEVRSCKNKQYQLQTELNYNSFLVEKANGKTEELVAQLEKAKANFAEEKEALMQKNLSLTEEIKCLEAVNTEQANQIKEDINKMIETAVASPTSEFLSNAQSICDKLSLKQEIAKLKAVISQKEIVLQKLAQKFTRTTTSLEDNLKTAEKEIQVLDRVIKKVFTALEANSDLVEKHEALKNLHTLVSGNCTLSTINSNSDK</sequence>
<feature type="compositionally biased region" description="Polar residues" evidence="2">
    <location>
        <begin position="79"/>
        <end position="95"/>
    </location>
</feature>
<protein>
    <submittedName>
        <fullName evidence="3">Uncharacterized protein</fullName>
    </submittedName>
</protein>
<accession>A0AAV6VL01</accession>
<feature type="region of interest" description="Disordered" evidence="2">
    <location>
        <begin position="557"/>
        <end position="585"/>
    </location>
</feature>
<feature type="coiled-coil region" evidence="1">
    <location>
        <begin position="804"/>
        <end position="849"/>
    </location>
</feature>
<feature type="coiled-coil region" evidence="1">
    <location>
        <begin position="673"/>
        <end position="760"/>
    </location>
</feature>